<feature type="non-terminal residue" evidence="1">
    <location>
        <position position="1"/>
    </location>
</feature>
<sequence>GQAHGIDKHFPQRPAGFVVVPCFACPERGFNVGRHLVQFTFMQDGHFGLQRFRKVDDPDDISIVTGTGLFPMDKAYNEYIEKVVATSDEVGIL</sequence>
<dbReference type="STRING" id="1076256.A0A2H3B3V0"/>
<gene>
    <name evidence="1" type="ORF">ARMSODRAFT_900374</name>
</gene>
<proteinExistence type="predicted"/>
<dbReference type="AlphaFoldDB" id="A0A2H3B3V0"/>
<protein>
    <submittedName>
        <fullName evidence="1">Uncharacterized protein</fullName>
    </submittedName>
</protein>
<dbReference type="Proteomes" id="UP000218334">
    <property type="component" value="Unassembled WGS sequence"/>
</dbReference>
<evidence type="ECO:0000313" key="1">
    <source>
        <dbReference type="EMBL" id="PBK58533.1"/>
    </source>
</evidence>
<reference evidence="2" key="1">
    <citation type="journal article" date="2017" name="Nat. Ecol. Evol.">
        <title>Genome expansion and lineage-specific genetic innovations in the forest pathogenic fungi Armillaria.</title>
        <authorList>
            <person name="Sipos G."/>
            <person name="Prasanna A.N."/>
            <person name="Walter M.C."/>
            <person name="O'Connor E."/>
            <person name="Balint B."/>
            <person name="Krizsan K."/>
            <person name="Kiss B."/>
            <person name="Hess J."/>
            <person name="Varga T."/>
            <person name="Slot J."/>
            <person name="Riley R."/>
            <person name="Boka B."/>
            <person name="Rigling D."/>
            <person name="Barry K."/>
            <person name="Lee J."/>
            <person name="Mihaltcheva S."/>
            <person name="LaButti K."/>
            <person name="Lipzen A."/>
            <person name="Waldron R."/>
            <person name="Moloney N.M."/>
            <person name="Sperisen C."/>
            <person name="Kredics L."/>
            <person name="Vagvoelgyi C."/>
            <person name="Patrignani A."/>
            <person name="Fitzpatrick D."/>
            <person name="Nagy I."/>
            <person name="Doyle S."/>
            <person name="Anderson J.B."/>
            <person name="Grigoriev I.V."/>
            <person name="Gueldener U."/>
            <person name="Muensterkoetter M."/>
            <person name="Nagy L.G."/>
        </authorList>
    </citation>
    <scope>NUCLEOTIDE SEQUENCE [LARGE SCALE GENOMIC DNA]</scope>
    <source>
        <strain evidence="2">28-4</strain>
    </source>
</reference>
<dbReference type="EMBL" id="KZ293538">
    <property type="protein sequence ID" value="PBK58533.1"/>
    <property type="molecule type" value="Genomic_DNA"/>
</dbReference>
<accession>A0A2H3B3V0</accession>
<name>A0A2H3B3V0_9AGAR</name>
<organism evidence="1 2">
    <name type="scientific">Armillaria solidipes</name>
    <dbReference type="NCBI Taxonomy" id="1076256"/>
    <lineage>
        <taxon>Eukaryota</taxon>
        <taxon>Fungi</taxon>
        <taxon>Dikarya</taxon>
        <taxon>Basidiomycota</taxon>
        <taxon>Agaricomycotina</taxon>
        <taxon>Agaricomycetes</taxon>
        <taxon>Agaricomycetidae</taxon>
        <taxon>Agaricales</taxon>
        <taxon>Marasmiineae</taxon>
        <taxon>Physalacriaceae</taxon>
        <taxon>Armillaria</taxon>
    </lineage>
</organism>
<evidence type="ECO:0000313" key="2">
    <source>
        <dbReference type="Proteomes" id="UP000218334"/>
    </source>
</evidence>
<keyword evidence="2" id="KW-1185">Reference proteome</keyword>